<dbReference type="AlphaFoldDB" id="A0A7X0MTF3"/>
<comment type="similarity">
    <text evidence="1">Belongs to the iron-containing alcohol dehydrogenase family.</text>
</comment>
<keyword evidence="3" id="KW-0520">NAD</keyword>
<sequence length="352" mass="36961">MDNFIYNGNAARVIFGRGTISRLAEEAERLSADRVLVLSTPEQADQAQGIAEVLGSRFAGLYSKAQMHTPVDATADALREVERLGANAVLSIGGGSTTGLGKAIAFRTDLPQIVVPTTYAGSEATPILGETENGRKVTKSDPRILPEVIVYDVDLTLTLPVAMSVTSGINAVAHAVEALYAREANPIVSLMAEQGIAAIARALPIIARRPDDPDARADALYGAWLCGVCLGSVGMALHHKLCHTLGGMFNLPHAPMHTALLPHAVAYNAPAAPEAMARIAQALSAKDAATGLFDLAQGLGASMALKTMGMPDDGIDPAVEQAMANAYWNPRVLEKDGLHQLLAGAYEGQRPE</sequence>
<evidence type="ECO:0000259" key="5">
    <source>
        <dbReference type="Pfam" id="PF25137"/>
    </source>
</evidence>
<organism evidence="6 7">
    <name type="scientific">Rhizobium soli</name>
    <dbReference type="NCBI Taxonomy" id="424798"/>
    <lineage>
        <taxon>Bacteria</taxon>
        <taxon>Pseudomonadati</taxon>
        <taxon>Pseudomonadota</taxon>
        <taxon>Alphaproteobacteria</taxon>
        <taxon>Hyphomicrobiales</taxon>
        <taxon>Rhizobiaceae</taxon>
        <taxon>Rhizobium/Agrobacterium group</taxon>
        <taxon>Rhizobium</taxon>
    </lineage>
</organism>
<keyword evidence="2" id="KW-0560">Oxidoreductase</keyword>
<proteinExistence type="inferred from homology"/>
<evidence type="ECO:0000256" key="1">
    <source>
        <dbReference type="ARBA" id="ARBA00007358"/>
    </source>
</evidence>
<dbReference type="InterPro" id="IPR001670">
    <property type="entry name" value="ADH_Fe/GldA"/>
</dbReference>
<dbReference type="GO" id="GO:0004022">
    <property type="term" value="F:alcohol dehydrogenase (NAD+) activity"/>
    <property type="evidence" value="ECO:0007669"/>
    <property type="project" value="TreeGrafter"/>
</dbReference>
<dbReference type="GO" id="GO:0018506">
    <property type="term" value="F:maleylacetate reductase activity"/>
    <property type="evidence" value="ECO:0007669"/>
    <property type="project" value="InterPro"/>
</dbReference>
<evidence type="ECO:0000259" key="4">
    <source>
        <dbReference type="Pfam" id="PF00465"/>
    </source>
</evidence>
<evidence type="ECO:0000256" key="2">
    <source>
        <dbReference type="ARBA" id="ARBA00023002"/>
    </source>
</evidence>
<dbReference type="InterPro" id="IPR039697">
    <property type="entry name" value="Alcohol_dehydrogenase_Fe"/>
</dbReference>
<dbReference type="InterPro" id="IPR034786">
    <property type="entry name" value="MAR"/>
</dbReference>
<name>A0A7X0MTF3_9HYPH</name>
<dbReference type="EMBL" id="JACHBU010000010">
    <property type="protein sequence ID" value="MBB6510679.1"/>
    <property type="molecule type" value="Genomic_DNA"/>
</dbReference>
<dbReference type="Gene3D" id="3.40.50.1970">
    <property type="match status" value="1"/>
</dbReference>
<dbReference type="Proteomes" id="UP000585437">
    <property type="component" value="Unassembled WGS sequence"/>
</dbReference>
<dbReference type="Gene3D" id="1.20.1090.10">
    <property type="entry name" value="Dehydroquinate synthase-like - alpha domain"/>
    <property type="match status" value="1"/>
</dbReference>
<accession>A0A7X0MTF3</accession>
<evidence type="ECO:0000313" key="6">
    <source>
        <dbReference type="EMBL" id="MBB6510679.1"/>
    </source>
</evidence>
<dbReference type="InterPro" id="IPR056798">
    <property type="entry name" value="ADH_Fe_C"/>
</dbReference>
<dbReference type="GO" id="GO:0046872">
    <property type="term" value="F:metal ion binding"/>
    <property type="evidence" value="ECO:0007669"/>
    <property type="project" value="InterPro"/>
</dbReference>
<dbReference type="PANTHER" id="PTHR11496">
    <property type="entry name" value="ALCOHOL DEHYDROGENASE"/>
    <property type="match status" value="1"/>
</dbReference>
<dbReference type="CDD" id="cd08177">
    <property type="entry name" value="MAR"/>
    <property type="match status" value="1"/>
</dbReference>
<feature type="domain" description="Alcohol dehydrogenase iron-type/glycerol dehydrogenase GldA" evidence="4">
    <location>
        <begin position="11"/>
        <end position="152"/>
    </location>
</feature>
<dbReference type="Pfam" id="PF00465">
    <property type="entry name" value="Fe-ADH"/>
    <property type="match status" value="1"/>
</dbReference>
<dbReference type="PANTHER" id="PTHR11496:SF102">
    <property type="entry name" value="ALCOHOL DEHYDROGENASE 4"/>
    <property type="match status" value="1"/>
</dbReference>
<comment type="caution">
    <text evidence="6">The sequence shown here is derived from an EMBL/GenBank/DDBJ whole genome shotgun (WGS) entry which is preliminary data.</text>
</comment>
<protein>
    <submittedName>
        <fullName evidence="6">Alcohol dehydrogenase class IV</fullName>
    </submittedName>
</protein>
<dbReference type="RefSeq" id="WP_184655810.1">
    <property type="nucleotide sequence ID" value="NZ_JACHBU010000010.1"/>
</dbReference>
<evidence type="ECO:0000313" key="7">
    <source>
        <dbReference type="Proteomes" id="UP000585437"/>
    </source>
</evidence>
<reference evidence="6 7" key="1">
    <citation type="submission" date="2020-08" db="EMBL/GenBank/DDBJ databases">
        <title>The Agave Microbiome: Exploring the role of microbial communities in plant adaptations to desert environments.</title>
        <authorList>
            <person name="Partida-Martinez L.P."/>
        </authorList>
    </citation>
    <scope>NUCLEOTIDE SEQUENCE [LARGE SCALE GENOMIC DNA]</scope>
    <source>
        <strain evidence="6 7">AS3.12</strain>
    </source>
</reference>
<keyword evidence="7" id="KW-1185">Reference proteome</keyword>
<dbReference type="Pfam" id="PF25137">
    <property type="entry name" value="ADH_Fe_C"/>
    <property type="match status" value="1"/>
</dbReference>
<dbReference type="SUPFAM" id="SSF56796">
    <property type="entry name" value="Dehydroquinate synthase-like"/>
    <property type="match status" value="1"/>
</dbReference>
<feature type="domain" description="Fe-containing alcohol dehydrogenase-like C-terminal" evidence="5">
    <location>
        <begin position="165"/>
        <end position="346"/>
    </location>
</feature>
<gene>
    <name evidence="6" type="ORF">F4695_004071</name>
</gene>
<evidence type="ECO:0000256" key="3">
    <source>
        <dbReference type="ARBA" id="ARBA00023027"/>
    </source>
</evidence>